<dbReference type="InterPro" id="IPR036188">
    <property type="entry name" value="FAD/NAD-bd_sf"/>
</dbReference>
<dbReference type="EMBL" id="JARVKF010000413">
    <property type="protein sequence ID" value="KAK9415742.1"/>
    <property type="molecule type" value="Genomic_DNA"/>
</dbReference>
<evidence type="ECO:0000259" key="5">
    <source>
        <dbReference type="Pfam" id="PF00326"/>
    </source>
</evidence>
<gene>
    <name evidence="7" type="ORF">SUNI508_10220</name>
</gene>
<evidence type="ECO:0000313" key="8">
    <source>
        <dbReference type="Proteomes" id="UP001408356"/>
    </source>
</evidence>
<feature type="region of interest" description="Disordered" evidence="4">
    <location>
        <begin position="227"/>
        <end position="252"/>
    </location>
</feature>
<dbReference type="Gene3D" id="3.40.50.1820">
    <property type="entry name" value="alpha/beta hydrolase"/>
    <property type="match status" value="1"/>
</dbReference>
<accession>A0ABR2UM77</accession>
<name>A0ABR2UM77_9PEZI</name>
<proteinExistence type="inferred from homology"/>
<dbReference type="Pfam" id="PF07992">
    <property type="entry name" value="Pyr_redox_2"/>
    <property type="match status" value="1"/>
</dbReference>
<dbReference type="InterPro" id="IPR029058">
    <property type="entry name" value="AB_hydrolase_fold"/>
</dbReference>
<evidence type="ECO:0000313" key="7">
    <source>
        <dbReference type="EMBL" id="KAK9415742.1"/>
    </source>
</evidence>
<keyword evidence="2" id="KW-0378">Hydrolase</keyword>
<dbReference type="InterPro" id="IPR023753">
    <property type="entry name" value="FAD/NAD-binding_dom"/>
</dbReference>
<feature type="domain" description="FAD/NAD(P)-binding" evidence="6">
    <location>
        <begin position="921"/>
        <end position="1084"/>
    </location>
</feature>
<evidence type="ECO:0000256" key="2">
    <source>
        <dbReference type="ARBA" id="ARBA00022801"/>
    </source>
</evidence>
<comment type="similarity">
    <text evidence="1">Belongs to the peptidase S9C family.</text>
</comment>
<dbReference type="PANTHER" id="PTHR42776">
    <property type="entry name" value="SERINE PEPTIDASE S9 FAMILY MEMBER"/>
    <property type="match status" value="1"/>
</dbReference>
<dbReference type="SUPFAM" id="SSF82171">
    <property type="entry name" value="DPP6 N-terminal domain-like"/>
    <property type="match status" value="1"/>
</dbReference>
<keyword evidence="8" id="KW-1185">Reference proteome</keyword>
<dbReference type="PANTHER" id="PTHR42776:SF28">
    <property type="entry name" value="GLUTAMYL ENDOPEPTIDASE, CHLOROPLASTIC-RELATED"/>
    <property type="match status" value="1"/>
</dbReference>
<organism evidence="7 8">
    <name type="scientific">Seiridium unicorne</name>
    <dbReference type="NCBI Taxonomy" id="138068"/>
    <lineage>
        <taxon>Eukaryota</taxon>
        <taxon>Fungi</taxon>
        <taxon>Dikarya</taxon>
        <taxon>Ascomycota</taxon>
        <taxon>Pezizomycotina</taxon>
        <taxon>Sordariomycetes</taxon>
        <taxon>Xylariomycetidae</taxon>
        <taxon>Amphisphaeriales</taxon>
        <taxon>Sporocadaceae</taxon>
        <taxon>Seiridium</taxon>
    </lineage>
</organism>
<dbReference type="Gene3D" id="2.120.10.30">
    <property type="entry name" value="TolB, C-terminal domain"/>
    <property type="match status" value="1"/>
</dbReference>
<feature type="domain" description="Peptidase S9 prolyl oligopeptidase catalytic" evidence="5">
    <location>
        <begin position="692"/>
        <end position="837"/>
    </location>
</feature>
<evidence type="ECO:0000256" key="3">
    <source>
        <dbReference type="ARBA" id="ARBA00032829"/>
    </source>
</evidence>
<dbReference type="Gene3D" id="3.50.50.100">
    <property type="match status" value="1"/>
</dbReference>
<sequence length="1133" mass="125347">MSPTHVAQIWPFFLALSRLATEESHRSRAGERAVHSISLSIPHNTLNMSQDGEAPTGYDMPSKNILDVMRAPSAPVPVVSPTGDRIIMVQWKKNPSIERMATPFLRLAGVRVEPHNHSRRDTSGGYGITPRAVRYDLVQIANGTQKQVEVPHNAWLGRPLWSADGRFFAFKNTTATAVEIWVGDGETGAVRPVPHARLNPMLGDDLQWMPDQKTLLVKLVSEQLGPPPSKPASLFRPEFQESAGGKGQSSTYEVRDTLKSPHDEDVFDYFASSQLAFINAASLEIQYVGDVDRYLALDPAPDGKHVLVTLIRKPYSYVTTYVRFPRKIEVWEVSNGLKAATQEIASLPLADGVPIHGVPLGPRHLDWRANAPATLVWVEALDGGDWSVTVPARDKVMLLEAPFRAAPKEITRTEHRFGGLRWGESANFSILIDYDRNKHWRRDFVLNVDEPDKSRRVLSDRSMHEKYTHPGAPVYRQLSNGAWVMRQEGNSMFLSGDGATPDGDRPFLDKLDLETLETQRLFRSSESCYEWFIAFDKVDTKAFLTRRQSPDDPPNVYRRKILGNVDAPEGEATYASESEAITHIRDPTPIVRQIKKRLVKYKRDDGLELSFQLHTPPDYQEGERVPTILYAYPRDYADAATAGQISGSQAYFTNLHQYSYLLLAGYAIIDDVSFPIIGDPKAMYDTYLEQLVSNAEAAVAEVIRLGVADPDRIGVTGHSHGALMTANLLAHSTLFRAGVATSGSYNKTFTPFGFQSERRSVWEARDVYLKASPFLAADKIKAPLLIMHGADDANPGTPPFQSNMLYEAIRGNGGITRLVILPHEPHWYTAQESNEQVVYEMINCHFYWNIAAPRGILPGQLSDEQLLQPNAAGFSQYPSSQLEFVFGTAKGVDSVEAASRLRDRRTKADTPFKSRGSTEATKEALHDYQARIKAAKTIAVAGAGPTGVETASELAFEYGHTKKIILISSSSGLLDGPTRPPSTSKAAEKALQALNVDIRLNSKVKDERRLPDSRQEIVLSSGDKVVVDMYIPASGIKPNSSFVAAELLHPQGLIMVDEFLAVKGASGIFALGDVSDSEPRQILMVQRQSKHPAKNMILTLSDKHVLPYKVFPRAMMGVNIGRSSGTGHVGSLK</sequence>
<dbReference type="Proteomes" id="UP001408356">
    <property type="component" value="Unassembled WGS sequence"/>
</dbReference>
<reference evidence="7 8" key="1">
    <citation type="journal article" date="2024" name="J. Plant Pathol.">
        <title>Sequence and assembly of the genome of Seiridium unicorne, isolate CBS 538.82, causal agent of cypress canker disease.</title>
        <authorList>
            <person name="Scali E."/>
            <person name="Rocca G.D."/>
            <person name="Danti R."/>
            <person name="Garbelotto M."/>
            <person name="Barberini S."/>
            <person name="Baroncelli R."/>
            <person name="Emiliani G."/>
        </authorList>
    </citation>
    <scope>NUCLEOTIDE SEQUENCE [LARGE SCALE GENOMIC DNA]</scope>
    <source>
        <strain evidence="7 8">BM-138-508</strain>
    </source>
</reference>
<dbReference type="Pfam" id="PF00326">
    <property type="entry name" value="Peptidase_S9"/>
    <property type="match status" value="1"/>
</dbReference>
<protein>
    <recommendedName>
        <fullName evidence="3">Dipeptidyl-peptidase V</fullName>
    </recommendedName>
</protein>
<dbReference type="InterPro" id="IPR011042">
    <property type="entry name" value="6-blade_b-propeller_TolB-like"/>
</dbReference>
<evidence type="ECO:0000256" key="1">
    <source>
        <dbReference type="ARBA" id="ARBA00010040"/>
    </source>
</evidence>
<comment type="caution">
    <text evidence="7">The sequence shown here is derived from an EMBL/GenBank/DDBJ whole genome shotgun (WGS) entry which is preliminary data.</text>
</comment>
<dbReference type="SUPFAM" id="SSF51905">
    <property type="entry name" value="FAD/NAD(P)-binding domain"/>
    <property type="match status" value="1"/>
</dbReference>
<evidence type="ECO:0000256" key="4">
    <source>
        <dbReference type="SAM" id="MobiDB-lite"/>
    </source>
</evidence>
<dbReference type="InterPro" id="IPR001375">
    <property type="entry name" value="Peptidase_S9_cat"/>
</dbReference>
<evidence type="ECO:0000259" key="6">
    <source>
        <dbReference type="Pfam" id="PF07992"/>
    </source>
</evidence>
<dbReference type="SUPFAM" id="SSF53474">
    <property type="entry name" value="alpha/beta-Hydrolases"/>
    <property type="match status" value="1"/>
</dbReference>